<comment type="caution">
    <text evidence="2">The sequence shown here is derived from an EMBL/GenBank/DDBJ whole genome shotgun (WGS) entry which is preliminary data.</text>
</comment>
<keyword evidence="3" id="KW-1185">Reference proteome</keyword>
<evidence type="ECO:0000256" key="1">
    <source>
        <dbReference type="SAM" id="MobiDB-lite"/>
    </source>
</evidence>
<name>A0A5B7K220_PORTR</name>
<accession>A0A5B7K220</accession>
<feature type="compositionally biased region" description="Polar residues" evidence="1">
    <location>
        <begin position="19"/>
        <end position="34"/>
    </location>
</feature>
<gene>
    <name evidence="2" type="ORF">E2C01_094871</name>
</gene>
<protein>
    <submittedName>
        <fullName evidence="2">Uncharacterized protein</fullName>
    </submittedName>
</protein>
<dbReference type="Proteomes" id="UP000324222">
    <property type="component" value="Unassembled WGS sequence"/>
</dbReference>
<evidence type="ECO:0000313" key="2">
    <source>
        <dbReference type="EMBL" id="MPC99457.1"/>
    </source>
</evidence>
<evidence type="ECO:0000313" key="3">
    <source>
        <dbReference type="Proteomes" id="UP000324222"/>
    </source>
</evidence>
<proteinExistence type="predicted"/>
<dbReference type="EMBL" id="VSRR010118442">
    <property type="protein sequence ID" value="MPC99457.1"/>
    <property type="molecule type" value="Genomic_DNA"/>
</dbReference>
<organism evidence="2 3">
    <name type="scientific">Portunus trituberculatus</name>
    <name type="common">Swimming crab</name>
    <name type="synonym">Neptunus trituberculatus</name>
    <dbReference type="NCBI Taxonomy" id="210409"/>
    <lineage>
        <taxon>Eukaryota</taxon>
        <taxon>Metazoa</taxon>
        <taxon>Ecdysozoa</taxon>
        <taxon>Arthropoda</taxon>
        <taxon>Crustacea</taxon>
        <taxon>Multicrustacea</taxon>
        <taxon>Malacostraca</taxon>
        <taxon>Eumalacostraca</taxon>
        <taxon>Eucarida</taxon>
        <taxon>Decapoda</taxon>
        <taxon>Pleocyemata</taxon>
        <taxon>Brachyura</taxon>
        <taxon>Eubrachyura</taxon>
        <taxon>Portunoidea</taxon>
        <taxon>Portunidae</taxon>
        <taxon>Portuninae</taxon>
        <taxon>Portunus</taxon>
    </lineage>
</organism>
<sequence>MLRHYILAPVHWRRPQPQLEPQTSASDSSGQGFKSSGPRAMREEHEGDAQGPYQSVSIRR</sequence>
<dbReference type="AlphaFoldDB" id="A0A5B7K220"/>
<reference evidence="2 3" key="1">
    <citation type="submission" date="2019-05" db="EMBL/GenBank/DDBJ databases">
        <title>Another draft genome of Portunus trituberculatus and its Hox gene families provides insights of decapod evolution.</title>
        <authorList>
            <person name="Jeong J.-H."/>
            <person name="Song I."/>
            <person name="Kim S."/>
            <person name="Choi T."/>
            <person name="Kim D."/>
            <person name="Ryu S."/>
            <person name="Kim W."/>
        </authorList>
    </citation>
    <scope>NUCLEOTIDE SEQUENCE [LARGE SCALE GENOMIC DNA]</scope>
    <source>
        <tissue evidence="2">Muscle</tissue>
    </source>
</reference>
<feature type="region of interest" description="Disordered" evidence="1">
    <location>
        <begin position="1"/>
        <end position="60"/>
    </location>
</feature>